<reference evidence="1" key="1">
    <citation type="submission" date="2020-11" db="EMBL/GenBank/DDBJ databases">
        <title>Isolation and identification of active actinomycetes.</title>
        <authorList>
            <person name="Yu B."/>
        </authorList>
    </citation>
    <scope>NUCLEOTIDE SEQUENCE</scope>
    <source>
        <strain evidence="1">NEAU-YB345</strain>
    </source>
</reference>
<keyword evidence="2" id="KW-1185">Reference proteome</keyword>
<evidence type="ECO:0000313" key="1">
    <source>
        <dbReference type="EMBL" id="MBF9067090.1"/>
    </source>
</evidence>
<accession>A0A931AX18</accession>
<dbReference type="AlphaFoldDB" id="A0A931AX18"/>
<protein>
    <submittedName>
        <fullName evidence="1">Uncharacterized protein</fullName>
    </submittedName>
</protein>
<sequence length="201" mass="22592">MEMSHFSVTVCLPPTSPQQLREALDAVMAPFDINATDDWNPDGQWDRWCIDAGDEDRFAVRPEYDGDPRLILQATCPNGDPRGRLPLRCDGGPRGLLDFHATREAAVGRARARWQAEQEDFARLVADYPSAEPLTAFLERHRGSSGGYPREQAVADHHAQPLVRALSHRSAWDRYPHLGLWVLGPDSDPITRFTRDPQADL</sequence>
<proteinExistence type="predicted"/>
<dbReference type="RefSeq" id="WP_196192240.1">
    <property type="nucleotide sequence ID" value="NZ_JADPRT010000001.1"/>
</dbReference>
<comment type="caution">
    <text evidence="1">The sequence shown here is derived from an EMBL/GenBank/DDBJ whole genome shotgun (WGS) entry which is preliminary data.</text>
</comment>
<name>A0A931AX18_9ACTN</name>
<dbReference type="EMBL" id="JADPRT010000001">
    <property type="protein sequence ID" value="MBF9067090.1"/>
    <property type="molecule type" value="Genomic_DNA"/>
</dbReference>
<evidence type="ECO:0000313" key="2">
    <source>
        <dbReference type="Proteomes" id="UP000657385"/>
    </source>
</evidence>
<dbReference type="Proteomes" id="UP000657385">
    <property type="component" value="Unassembled WGS sequence"/>
</dbReference>
<gene>
    <name evidence="1" type="ORF">I2501_03420</name>
</gene>
<organism evidence="1 2">
    <name type="scientific">Streptacidiphilus fuscans</name>
    <dbReference type="NCBI Taxonomy" id="2789292"/>
    <lineage>
        <taxon>Bacteria</taxon>
        <taxon>Bacillati</taxon>
        <taxon>Actinomycetota</taxon>
        <taxon>Actinomycetes</taxon>
        <taxon>Kitasatosporales</taxon>
        <taxon>Streptomycetaceae</taxon>
        <taxon>Streptacidiphilus</taxon>
    </lineage>
</organism>